<proteinExistence type="predicted"/>
<dbReference type="OrthoDB" id="8451272at2"/>
<dbReference type="AlphaFoldDB" id="A0A4P8HVN3"/>
<dbReference type="EMBL" id="CP040017">
    <property type="protein sequence ID" value="QCP14127.1"/>
    <property type="molecule type" value="Genomic_DNA"/>
</dbReference>
<gene>
    <name evidence="2" type="ORF">FCL38_29710</name>
    <name evidence="1" type="ORF">FHS02_004855</name>
</gene>
<dbReference type="EMBL" id="JACHXS010000011">
    <property type="protein sequence ID" value="MBB3223996.1"/>
    <property type="molecule type" value="Genomic_DNA"/>
</dbReference>
<dbReference type="Proteomes" id="UP000584325">
    <property type="component" value="Unassembled WGS sequence"/>
</dbReference>
<accession>A0A4P8HVN3</accession>
<dbReference type="RefSeq" id="WP_137316900.1">
    <property type="nucleotide sequence ID" value="NZ_CP040017.1"/>
</dbReference>
<organism evidence="1 4">
    <name type="scientific">Pseudoduganella umbonata</name>
    <dbReference type="NCBI Taxonomy" id="864828"/>
    <lineage>
        <taxon>Bacteria</taxon>
        <taxon>Pseudomonadati</taxon>
        <taxon>Pseudomonadota</taxon>
        <taxon>Betaproteobacteria</taxon>
        <taxon>Burkholderiales</taxon>
        <taxon>Oxalobacteraceae</taxon>
        <taxon>Telluria group</taxon>
        <taxon>Pseudoduganella</taxon>
    </lineage>
</organism>
<reference evidence="2 3" key="1">
    <citation type="submission" date="2019-05" db="EMBL/GenBank/DDBJ databases">
        <title>Draft Genome Sequences of Six Type Strains of the Genus Massilia.</title>
        <authorList>
            <person name="Miess H."/>
            <person name="Frediansyhah A."/>
            <person name="Gross H."/>
        </authorList>
    </citation>
    <scope>NUCLEOTIDE SEQUENCE [LARGE SCALE GENOMIC DNA]</scope>
    <source>
        <strain evidence="2 3">DSMZ 26121</strain>
    </source>
</reference>
<evidence type="ECO:0000313" key="1">
    <source>
        <dbReference type="EMBL" id="MBB3223996.1"/>
    </source>
</evidence>
<evidence type="ECO:0000313" key="3">
    <source>
        <dbReference type="Proteomes" id="UP000298763"/>
    </source>
</evidence>
<evidence type="ECO:0000313" key="2">
    <source>
        <dbReference type="EMBL" id="QCP14127.1"/>
    </source>
</evidence>
<name>A0A4P8HVN3_9BURK</name>
<evidence type="ECO:0000313" key="4">
    <source>
        <dbReference type="Proteomes" id="UP000584325"/>
    </source>
</evidence>
<sequence>MKTADAVAADLHGLFHTTFGGKSKGRFKISREDLRLLSGRTKLRDEFLVDVFLALSQKPYFLKAIPIAGDAYFGIVEEMKILAWRSVPAKLLK</sequence>
<reference evidence="1 4" key="2">
    <citation type="submission" date="2020-08" db="EMBL/GenBank/DDBJ databases">
        <title>Genomic Encyclopedia of Type Strains, Phase III (KMG-III): the genomes of soil and plant-associated and newly described type strains.</title>
        <authorList>
            <person name="Whitman W."/>
        </authorList>
    </citation>
    <scope>NUCLEOTIDE SEQUENCE [LARGE SCALE GENOMIC DNA]</scope>
    <source>
        <strain evidence="1 4">CECT 7753</strain>
    </source>
</reference>
<keyword evidence="3" id="KW-1185">Reference proteome</keyword>
<dbReference type="Proteomes" id="UP000298763">
    <property type="component" value="Chromosome"/>
</dbReference>
<protein>
    <submittedName>
        <fullName evidence="1">Uncharacterized protein</fullName>
    </submittedName>
</protein>